<keyword evidence="3" id="KW-0804">Transcription</keyword>
<dbReference type="GO" id="GO:0003677">
    <property type="term" value="F:DNA binding"/>
    <property type="evidence" value="ECO:0007669"/>
    <property type="project" value="UniProtKB-UniRule"/>
</dbReference>
<dbReference type="EMBL" id="VIVR01000001">
    <property type="protein sequence ID" value="TWE21528.1"/>
    <property type="molecule type" value="Genomic_DNA"/>
</dbReference>
<dbReference type="PANTHER" id="PTHR47506">
    <property type="entry name" value="TRANSCRIPTIONAL REGULATORY PROTEIN"/>
    <property type="match status" value="1"/>
</dbReference>
<name>A0A561F0Y4_9ACTN</name>
<proteinExistence type="predicted"/>
<dbReference type="InterPro" id="IPR036271">
    <property type="entry name" value="Tet_transcr_reg_TetR-rel_C_sf"/>
</dbReference>
<protein>
    <submittedName>
        <fullName evidence="6">TetR family transcriptional regulator</fullName>
    </submittedName>
</protein>
<evidence type="ECO:0000313" key="6">
    <source>
        <dbReference type="EMBL" id="TWE21528.1"/>
    </source>
</evidence>
<evidence type="ECO:0000256" key="1">
    <source>
        <dbReference type="ARBA" id="ARBA00023015"/>
    </source>
</evidence>
<evidence type="ECO:0000256" key="2">
    <source>
        <dbReference type="ARBA" id="ARBA00023125"/>
    </source>
</evidence>
<comment type="caution">
    <text evidence="6">The sequence shown here is derived from an EMBL/GenBank/DDBJ whole genome shotgun (WGS) entry which is preliminary data.</text>
</comment>
<dbReference type="InterPro" id="IPR011075">
    <property type="entry name" value="TetR_C"/>
</dbReference>
<dbReference type="InterPro" id="IPR009057">
    <property type="entry name" value="Homeodomain-like_sf"/>
</dbReference>
<dbReference type="OrthoDB" id="4541465at2"/>
<dbReference type="InterPro" id="IPR001647">
    <property type="entry name" value="HTH_TetR"/>
</dbReference>
<evidence type="ECO:0000313" key="7">
    <source>
        <dbReference type="Proteomes" id="UP000318416"/>
    </source>
</evidence>
<gene>
    <name evidence="6" type="ORF">FB465_6711</name>
</gene>
<evidence type="ECO:0000259" key="5">
    <source>
        <dbReference type="PROSITE" id="PS50977"/>
    </source>
</evidence>
<dbReference type="AlphaFoldDB" id="A0A561F0Y4"/>
<dbReference type="SUPFAM" id="SSF46689">
    <property type="entry name" value="Homeodomain-like"/>
    <property type="match status" value="1"/>
</dbReference>
<dbReference type="Gene3D" id="1.10.357.10">
    <property type="entry name" value="Tetracycline Repressor, domain 2"/>
    <property type="match status" value="1"/>
</dbReference>
<dbReference type="RefSeq" id="WP_145796523.1">
    <property type="nucleotide sequence ID" value="NZ_BAAABR010000025.1"/>
</dbReference>
<sequence length="198" mass="21635">MGRTSTARERLLEATCELLGTRGYSAVGVAEICARADVRKGSFYHFFDSKQALTLAAVDSHWTTQRTHWNHVLSAADTPPLARLRRLLDDQAEAQRRAKRETDAVHGCLFGNLALELSNQEWVVQSRLAEIFDEQIAMVQLVLAEAAAEGAVAADRAGRVTARAVLAQLEGIVMLAKLGNNPAVLDDLWATVRLLIGC</sequence>
<dbReference type="PRINTS" id="PR00455">
    <property type="entry name" value="HTHTETR"/>
</dbReference>
<organism evidence="6 7">
    <name type="scientific">Kitasatospora atroaurantiaca</name>
    <dbReference type="NCBI Taxonomy" id="285545"/>
    <lineage>
        <taxon>Bacteria</taxon>
        <taxon>Bacillati</taxon>
        <taxon>Actinomycetota</taxon>
        <taxon>Actinomycetes</taxon>
        <taxon>Kitasatosporales</taxon>
        <taxon>Streptomycetaceae</taxon>
        <taxon>Kitasatospora</taxon>
    </lineage>
</organism>
<reference evidence="6 7" key="1">
    <citation type="submission" date="2019-06" db="EMBL/GenBank/DDBJ databases">
        <title>Sequencing the genomes of 1000 actinobacteria strains.</title>
        <authorList>
            <person name="Klenk H.-P."/>
        </authorList>
    </citation>
    <scope>NUCLEOTIDE SEQUENCE [LARGE SCALE GENOMIC DNA]</scope>
    <source>
        <strain evidence="6 7">DSM 41649</strain>
    </source>
</reference>
<dbReference type="Pfam" id="PF16925">
    <property type="entry name" value="TetR_C_13"/>
    <property type="match status" value="1"/>
</dbReference>
<keyword evidence="2 4" id="KW-0238">DNA-binding</keyword>
<feature type="domain" description="HTH tetR-type" evidence="5">
    <location>
        <begin position="5"/>
        <end position="65"/>
    </location>
</feature>
<keyword evidence="7" id="KW-1185">Reference proteome</keyword>
<evidence type="ECO:0000256" key="4">
    <source>
        <dbReference type="PROSITE-ProRule" id="PRU00335"/>
    </source>
</evidence>
<evidence type="ECO:0000256" key="3">
    <source>
        <dbReference type="ARBA" id="ARBA00023163"/>
    </source>
</evidence>
<dbReference type="SUPFAM" id="SSF48498">
    <property type="entry name" value="Tetracyclin repressor-like, C-terminal domain"/>
    <property type="match status" value="1"/>
</dbReference>
<feature type="DNA-binding region" description="H-T-H motif" evidence="4">
    <location>
        <begin position="28"/>
        <end position="47"/>
    </location>
</feature>
<dbReference type="Proteomes" id="UP000318416">
    <property type="component" value="Unassembled WGS sequence"/>
</dbReference>
<accession>A0A561F0Y4</accession>
<dbReference type="Pfam" id="PF00440">
    <property type="entry name" value="TetR_N"/>
    <property type="match status" value="1"/>
</dbReference>
<keyword evidence="1" id="KW-0805">Transcription regulation</keyword>
<dbReference type="PANTHER" id="PTHR47506:SF1">
    <property type="entry name" value="HTH-TYPE TRANSCRIPTIONAL REGULATOR YJDC"/>
    <property type="match status" value="1"/>
</dbReference>
<dbReference type="PROSITE" id="PS50977">
    <property type="entry name" value="HTH_TETR_2"/>
    <property type="match status" value="1"/>
</dbReference>